<dbReference type="AlphaFoldDB" id="A0A0R2CMD0"/>
<dbReference type="InterPro" id="IPR004561">
    <property type="entry name" value="IsoChor_synthase"/>
</dbReference>
<keyword evidence="4" id="KW-0413">Isomerase</keyword>
<dbReference type="RefSeq" id="WP_057828218.1">
    <property type="nucleotide sequence ID" value="NZ_AYZE01000005.1"/>
</dbReference>
<evidence type="ECO:0000259" key="6">
    <source>
        <dbReference type="Pfam" id="PF00425"/>
    </source>
</evidence>
<evidence type="ECO:0000313" key="7">
    <source>
        <dbReference type="EMBL" id="KRM92615.1"/>
    </source>
</evidence>
<dbReference type="PANTHER" id="PTHR42839">
    <property type="entry name" value="ISOCHORISMATE SYNTHASE ENTC"/>
    <property type="match status" value="1"/>
</dbReference>
<keyword evidence="8" id="KW-1185">Reference proteome</keyword>
<organism evidence="7 8">
    <name type="scientific">Liquorilactobacillus cacaonum DSM 21116</name>
    <dbReference type="NCBI Taxonomy" id="1423729"/>
    <lineage>
        <taxon>Bacteria</taxon>
        <taxon>Bacillati</taxon>
        <taxon>Bacillota</taxon>
        <taxon>Bacilli</taxon>
        <taxon>Lactobacillales</taxon>
        <taxon>Lactobacillaceae</taxon>
        <taxon>Liquorilactobacillus</taxon>
    </lineage>
</organism>
<dbReference type="InterPro" id="IPR015890">
    <property type="entry name" value="Chorismate_C"/>
</dbReference>
<sequence length="435" mass="48663">MTKKIYYLNTAFESVSEYNLALLVQKYSIAFLFHSPTGQNIYAFDSISQLKPGEQNENQFTAVAKWQNYLFSKLEPLNAQILPQIVGSFSFTSGQQNSEIWESLTNGFFFLPKFLVIVEKKNFTLVTCSFTKNTIIQESTAFLRLLGTVDTKKKPYSNLITKTEELAVTKWKDAVAETTKLIKETNLKKVVLARSLKVEFIHEFKVHTLWKKLKDTQPNTYRILLKQNTSLFISATPERLAKFSANQFETVALAGTIKRGDTLSEDAELGKKLITDPKNRGEQQFVVNTISEILKKTGLIVNHPQNPILLKNKNVQHLYTPITGMGFYNLFSLLGELHPTPALGGLPKADALKQINKVEPFIRGLFGAPVGHISFDNSGELAVGIRSGILKANKAFLFAGAGIVAGSIPENEVKETRMKFQPILQVLEGVSHSEK</sequence>
<evidence type="ECO:0000256" key="2">
    <source>
        <dbReference type="ARBA" id="ARBA00005297"/>
    </source>
</evidence>
<evidence type="ECO:0000256" key="5">
    <source>
        <dbReference type="ARBA" id="ARBA00041564"/>
    </source>
</evidence>
<dbReference type="InterPro" id="IPR005801">
    <property type="entry name" value="ADC_synthase"/>
</dbReference>
<dbReference type="EMBL" id="AYZE01000005">
    <property type="protein sequence ID" value="KRM92615.1"/>
    <property type="molecule type" value="Genomic_DNA"/>
</dbReference>
<comment type="similarity">
    <text evidence="2">Belongs to the isochorismate synthase family.</text>
</comment>
<dbReference type="Gene3D" id="3.60.120.10">
    <property type="entry name" value="Anthranilate synthase"/>
    <property type="match status" value="1"/>
</dbReference>
<proteinExistence type="inferred from homology"/>
<evidence type="ECO:0000256" key="4">
    <source>
        <dbReference type="ARBA" id="ARBA00023235"/>
    </source>
</evidence>
<dbReference type="PATRIC" id="fig|1423729.3.peg.1575"/>
<reference evidence="7 8" key="1">
    <citation type="journal article" date="2015" name="Genome Announc.">
        <title>Expanding the biotechnology potential of lactobacilli through comparative genomics of 213 strains and associated genera.</title>
        <authorList>
            <person name="Sun Z."/>
            <person name="Harris H.M."/>
            <person name="McCann A."/>
            <person name="Guo C."/>
            <person name="Argimon S."/>
            <person name="Zhang W."/>
            <person name="Yang X."/>
            <person name="Jeffery I.B."/>
            <person name="Cooney J.C."/>
            <person name="Kagawa T.F."/>
            <person name="Liu W."/>
            <person name="Song Y."/>
            <person name="Salvetti E."/>
            <person name="Wrobel A."/>
            <person name="Rasinkangas P."/>
            <person name="Parkhill J."/>
            <person name="Rea M.C."/>
            <person name="O'Sullivan O."/>
            <person name="Ritari J."/>
            <person name="Douillard F.P."/>
            <person name="Paul Ross R."/>
            <person name="Yang R."/>
            <person name="Briner A.E."/>
            <person name="Felis G.E."/>
            <person name="de Vos W.M."/>
            <person name="Barrangou R."/>
            <person name="Klaenhammer T.R."/>
            <person name="Caufield P.W."/>
            <person name="Cui Y."/>
            <person name="Zhang H."/>
            <person name="O'Toole P.W."/>
        </authorList>
    </citation>
    <scope>NUCLEOTIDE SEQUENCE [LARGE SCALE GENOMIC DNA]</scope>
    <source>
        <strain evidence="7 8">DSM 21116</strain>
    </source>
</reference>
<gene>
    <name evidence="7" type="ORF">FC80_GL001552</name>
</gene>
<name>A0A0R2CMD0_9LACO</name>
<comment type="caution">
    <text evidence="7">The sequence shown here is derived from an EMBL/GenBank/DDBJ whole genome shotgun (WGS) entry which is preliminary data.</text>
</comment>
<evidence type="ECO:0000256" key="1">
    <source>
        <dbReference type="ARBA" id="ARBA00000799"/>
    </source>
</evidence>
<feature type="domain" description="Chorismate-utilising enzyme C-terminal" evidence="6">
    <location>
        <begin position="170"/>
        <end position="419"/>
    </location>
</feature>
<dbReference type="GO" id="GO:0008909">
    <property type="term" value="F:isochorismate synthase activity"/>
    <property type="evidence" value="ECO:0007669"/>
    <property type="project" value="UniProtKB-EC"/>
</dbReference>
<accession>A0A0R2CMD0</accession>
<dbReference type="SUPFAM" id="SSF56322">
    <property type="entry name" value="ADC synthase"/>
    <property type="match status" value="1"/>
</dbReference>
<dbReference type="Pfam" id="PF00425">
    <property type="entry name" value="Chorismate_bind"/>
    <property type="match status" value="1"/>
</dbReference>
<comment type="catalytic activity">
    <reaction evidence="1">
        <text>chorismate = isochorismate</text>
        <dbReference type="Rhea" id="RHEA:18985"/>
        <dbReference type="ChEBI" id="CHEBI:29748"/>
        <dbReference type="ChEBI" id="CHEBI:29780"/>
        <dbReference type="EC" id="5.4.4.2"/>
    </reaction>
</comment>
<dbReference type="PANTHER" id="PTHR42839:SF2">
    <property type="entry name" value="ISOCHORISMATE SYNTHASE ENTC"/>
    <property type="match status" value="1"/>
</dbReference>
<evidence type="ECO:0000313" key="8">
    <source>
        <dbReference type="Proteomes" id="UP000051131"/>
    </source>
</evidence>
<protein>
    <recommendedName>
        <fullName evidence="3">isochorismate synthase</fullName>
        <ecNumber evidence="3">5.4.4.2</ecNumber>
    </recommendedName>
    <alternativeName>
        <fullName evidence="5">Isochorismate mutase</fullName>
    </alternativeName>
</protein>
<dbReference type="STRING" id="1423729.FC80_GL001552"/>
<evidence type="ECO:0000256" key="3">
    <source>
        <dbReference type="ARBA" id="ARBA00012824"/>
    </source>
</evidence>
<dbReference type="Proteomes" id="UP000051131">
    <property type="component" value="Unassembled WGS sequence"/>
</dbReference>
<dbReference type="EC" id="5.4.4.2" evidence="3"/>
<dbReference type="OrthoDB" id="9803598at2"/>
<dbReference type="NCBIfam" id="TIGR00543">
    <property type="entry name" value="isochor_syn"/>
    <property type="match status" value="1"/>
</dbReference>